<feature type="compositionally biased region" description="Polar residues" evidence="1">
    <location>
        <begin position="1688"/>
        <end position="1713"/>
    </location>
</feature>
<dbReference type="OrthoDB" id="4850289at2759"/>
<comment type="caution">
    <text evidence="2">The sequence shown here is derived from an EMBL/GenBank/DDBJ whole genome shotgun (WGS) entry which is preliminary data.</text>
</comment>
<feature type="compositionally biased region" description="Polar residues" evidence="1">
    <location>
        <begin position="1664"/>
        <end position="1674"/>
    </location>
</feature>
<gene>
    <name evidence="2" type="ORF">VMCG_10465</name>
</gene>
<name>A0A423VBX0_9PEZI</name>
<sequence length="1713" mass="192639">MSFLWRWSGDPAIELPPTGSATRDQPASNSTGKEATDFAVTVSDEEKWKQSLARMRPDIKPTDTDFTNKKADFDSDISSESGLSIDRVLQQHFSRYEVRKLSEYVDQNREPHLHAQQKEDAAAYKVILQSEAWKSEEGRVTLSTKLTMAYFGFPVEPLMLNDLFPGLNSNFFNNIINYDTASDDDGMFVPEDKRPLRFLNNYDKRGWGKDNSHMMPNQTFEGYYRLPSIPPNGDKQNYDQQERSYGPMNAKRWNSFVPGMRGGGLSSGDEASSSGTDDDYDDDAKDDASVVSHRSSSMEDIQYSSGSDSNHAHILSLRGGEGPIQQRPELDFLYGFSGRQIWHPTLPSSFFDAVDALLALRNRQSSTGSGIPLTVAFLVCKGQVKDQWYGECKKIVRGQIGQYAQQEQDFFDEVQRVRSEQLASINDDTSRVVLFVCYQYQERTFRDGQGTWVAFRPNLDGDTCFQFSLQPQDPEEAYPAAYLWKPANIDHDTASNHYEEWFRAVWRTLSLDGIDFKDDGSLGRTRAKPPKSCFLNIGDVDFHSQMPLPRKSWDWLVDQFNAGNRQFCITTEPGQYSVCSVPGFYEIGLKLEPEEVFALAWGSVPEADRDTVVRIDVKPWDVPFDAKDPKLVRFRCQGGAVLNQDNAYEKNVSRLDALLNQRRALLIQPRWRQYRAHILDDDGKKLVTLNLALDILQNDWPQALMMIKSEFERANQWQDNAVICIDQGNPCLYERISQGKMSESDKTMERLLRNRTSHDFEPMASPEMQKLWQRFVHLVSFNHFEVYLKEKVDQSGNPGIGDPWGLKTMDPDDYPWGYNVPLFAKPDQPAATDAEDADMGNVRVPAPGRETQQEVDTRATGLESSEIDRTELSDIGLAKVLFQRDQLPSSLPLDSAQRGKAFREWSYGQPLSINMSNQHPEFPINAPPLENIIKQRGPNGLVSSSLPTMSTQILTPTEQRRLQESFFQMRSIALNRGQMCPHKGCRAYFPVDPNGMVKFHAHLEQKHIKTHCPFCTDTLFAHWQPEQKQKHFVEKHSEYFTRKGDLLKEARLAEGIESKGLVHRREEQYNFCPRCGRNHNILNSKADRTQHDNVCFPGNNTRDANMTYCTFCGDPELTGTGAPGSPWQAHICQVPREPGTRPASDAFCKTCALPCSRLGMSYARRHLLHCKSSDTARDSWCPWCGIDLKSGPRKQRLQHLKDCGLKPFTGEDPVCTETGQPKESPRDNQEVLRRSFFKPTTGPGYDRVVIPKICPVAGCQQDLSLLNAHGLYRHFKRNHTEGTNNMTHCPFCQVDFVARKWALSKEKEDHFQDHIDQRYERIMADETISKSNDWESQDVKEAFVKRDQNYLDPTTKIQKLQEDTVSLTKETYRLTRENQKLRQAAQEVGTKTLETANRRQQQPPQPTVVAPSATTANTNAPPRKPPSTPVLPPSAGRSPRKLPETRPQSQQSQPGTIVPPATPEPTQQPTPGNTGPARTQAQSQASAQSPARVPARFPAWMLEDKGPASKAGDSTLKFTEVSDDDKDDYVPISRSSSRSARRSDRARNRAVNDPPYKPDAGAPDDEDDNFQEGLVAEFKPDLGISMRTTPPTPRTPPMRQTPQTAARAQDNSSSLAQYVPPPASGTQPKRAMGSGKRLAPTTGSPSKKQRTSSEQAPEVRAPSTLGTSRDSPSRQTRKSPARSGAAGTPSSTSITSNTGDAAKPTSSERSALG</sequence>
<dbReference type="EMBL" id="LKEA01000079">
    <property type="protein sequence ID" value="ROV88458.1"/>
    <property type="molecule type" value="Genomic_DNA"/>
</dbReference>
<accession>A0A423VBX0</accession>
<keyword evidence="3" id="KW-1185">Reference proteome</keyword>
<feature type="compositionally biased region" description="Pro residues" evidence="1">
    <location>
        <begin position="1422"/>
        <end position="1432"/>
    </location>
</feature>
<feature type="region of interest" description="Disordered" evidence="1">
    <location>
        <begin position="1"/>
        <end position="38"/>
    </location>
</feature>
<reference evidence="2 3" key="1">
    <citation type="submission" date="2015-09" db="EMBL/GenBank/DDBJ databases">
        <title>Host preference determinants of Valsa canker pathogens revealed by comparative genomics.</title>
        <authorList>
            <person name="Yin Z."/>
            <person name="Huang L."/>
        </authorList>
    </citation>
    <scope>NUCLEOTIDE SEQUENCE [LARGE SCALE GENOMIC DNA]</scope>
    <source>
        <strain evidence="2 3">03-1</strain>
    </source>
</reference>
<evidence type="ECO:0000256" key="1">
    <source>
        <dbReference type="SAM" id="MobiDB-lite"/>
    </source>
</evidence>
<dbReference type="STRING" id="356882.A0A423VBX0"/>
<evidence type="ECO:0000313" key="2">
    <source>
        <dbReference type="EMBL" id="ROV88458.1"/>
    </source>
</evidence>
<feature type="compositionally biased region" description="Polar residues" evidence="1">
    <location>
        <begin position="19"/>
        <end position="33"/>
    </location>
</feature>
<proteinExistence type="predicted"/>
<evidence type="ECO:0000313" key="3">
    <source>
        <dbReference type="Proteomes" id="UP000283895"/>
    </source>
</evidence>
<feature type="compositionally biased region" description="Low complexity" evidence="1">
    <location>
        <begin position="1469"/>
        <end position="1496"/>
    </location>
</feature>
<dbReference type="Proteomes" id="UP000283895">
    <property type="component" value="Unassembled WGS sequence"/>
</dbReference>
<feature type="compositionally biased region" description="Polar residues" evidence="1">
    <location>
        <begin position="292"/>
        <end position="307"/>
    </location>
</feature>
<feature type="region of interest" description="Disordered" evidence="1">
    <location>
        <begin position="222"/>
        <end position="242"/>
    </location>
</feature>
<feature type="compositionally biased region" description="Acidic residues" evidence="1">
    <location>
        <begin position="276"/>
        <end position="285"/>
    </location>
</feature>
<feature type="compositionally biased region" description="Polar residues" evidence="1">
    <location>
        <begin position="1446"/>
        <end position="1455"/>
    </location>
</feature>
<organism evidence="2 3">
    <name type="scientific">Cytospora schulzeri</name>
    <dbReference type="NCBI Taxonomy" id="448051"/>
    <lineage>
        <taxon>Eukaryota</taxon>
        <taxon>Fungi</taxon>
        <taxon>Dikarya</taxon>
        <taxon>Ascomycota</taxon>
        <taxon>Pezizomycotina</taxon>
        <taxon>Sordariomycetes</taxon>
        <taxon>Sordariomycetidae</taxon>
        <taxon>Diaporthales</taxon>
        <taxon>Cytosporaceae</taxon>
        <taxon>Cytospora</taxon>
    </lineage>
</organism>
<feature type="compositionally biased region" description="Low complexity" evidence="1">
    <location>
        <begin position="1398"/>
        <end position="1421"/>
    </location>
</feature>
<protein>
    <submittedName>
        <fullName evidence="2">Uncharacterized protein</fullName>
    </submittedName>
</protein>
<feature type="region of interest" description="Disordered" evidence="1">
    <location>
        <begin position="259"/>
        <end position="307"/>
    </location>
</feature>
<feature type="region of interest" description="Disordered" evidence="1">
    <location>
        <begin position="1394"/>
        <end position="1713"/>
    </location>
</feature>